<organism evidence="1 2">
    <name type="scientific">Elysia crispata</name>
    <name type="common">lettuce slug</name>
    <dbReference type="NCBI Taxonomy" id="231223"/>
    <lineage>
        <taxon>Eukaryota</taxon>
        <taxon>Metazoa</taxon>
        <taxon>Spiralia</taxon>
        <taxon>Lophotrochozoa</taxon>
        <taxon>Mollusca</taxon>
        <taxon>Gastropoda</taxon>
        <taxon>Heterobranchia</taxon>
        <taxon>Euthyneura</taxon>
        <taxon>Panpulmonata</taxon>
        <taxon>Sacoglossa</taxon>
        <taxon>Placobranchoidea</taxon>
        <taxon>Plakobranchidae</taxon>
        <taxon>Elysia</taxon>
    </lineage>
</organism>
<gene>
    <name evidence="1" type="ORF">RRG08_032765</name>
</gene>
<evidence type="ECO:0000313" key="1">
    <source>
        <dbReference type="EMBL" id="KAK3752474.1"/>
    </source>
</evidence>
<dbReference type="Proteomes" id="UP001283361">
    <property type="component" value="Unassembled WGS sequence"/>
</dbReference>
<name>A0AAE0YNJ9_9GAST</name>
<proteinExistence type="predicted"/>
<comment type="caution">
    <text evidence="1">The sequence shown here is derived from an EMBL/GenBank/DDBJ whole genome shotgun (WGS) entry which is preliminary data.</text>
</comment>
<keyword evidence="2" id="KW-1185">Reference proteome</keyword>
<reference evidence="1" key="1">
    <citation type="journal article" date="2023" name="G3 (Bethesda)">
        <title>A reference genome for the long-term kleptoplast-retaining sea slug Elysia crispata morphotype clarki.</title>
        <authorList>
            <person name="Eastman K.E."/>
            <person name="Pendleton A.L."/>
            <person name="Shaikh M.A."/>
            <person name="Suttiyut T."/>
            <person name="Ogas R."/>
            <person name="Tomko P."/>
            <person name="Gavelis G."/>
            <person name="Widhalm J.R."/>
            <person name="Wisecaver J.H."/>
        </authorList>
    </citation>
    <scope>NUCLEOTIDE SEQUENCE</scope>
    <source>
        <strain evidence="1">ECLA1</strain>
    </source>
</reference>
<evidence type="ECO:0000313" key="2">
    <source>
        <dbReference type="Proteomes" id="UP001283361"/>
    </source>
</evidence>
<sequence>MCGHENFCVIRRRRFLFACCPMCPVLAKEKLRTFEHSKSIPAEKWANALTPQPSTLPDYRVKQNRSSQYFTLSQRDVSRGETERSSDYVTMVGECVVRSTNHRKTCPCKLAPSDGAD</sequence>
<dbReference type="AlphaFoldDB" id="A0AAE0YNJ9"/>
<accession>A0AAE0YNJ9</accession>
<protein>
    <submittedName>
        <fullName evidence="1">Uncharacterized protein</fullName>
    </submittedName>
</protein>
<dbReference type="EMBL" id="JAWDGP010005762">
    <property type="protein sequence ID" value="KAK3752474.1"/>
    <property type="molecule type" value="Genomic_DNA"/>
</dbReference>